<feature type="signal peptide" evidence="5">
    <location>
        <begin position="1"/>
        <end position="27"/>
    </location>
</feature>
<dbReference type="PROSITE" id="PS50005">
    <property type="entry name" value="TPR"/>
    <property type="match status" value="2"/>
</dbReference>
<evidence type="ECO:0000256" key="1">
    <source>
        <dbReference type="ARBA" id="ARBA00022737"/>
    </source>
</evidence>
<dbReference type="InterPro" id="IPR011990">
    <property type="entry name" value="TPR-like_helical_dom_sf"/>
</dbReference>
<accession>A0ABQ6ZFE9</accession>
<dbReference type="SUPFAM" id="SSF48452">
    <property type="entry name" value="TPR-like"/>
    <property type="match status" value="1"/>
</dbReference>
<gene>
    <name evidence="6" type="ORF">CSC78_13260</name>
</gene>
<dbReference type="Pfam" id="PF14559">
    <property type="entry name" value="TPR_19"/>
    <property type="match status" value="1"/>
</dbReference>
<dbReference type="InterPro" id="IPR019734">
    <property type="entry name" value="TPR_rpt"/>
</dbReference>
<comment type="caution">
    <text evidence="6">The sequence shown here is derived from an EMBL/GenBank/DDBJ whole genome shotgun (WGS) entry which is preliminary data.</text>
</comment>
<keyword evidence="5" id="KW-0732">Signal</keyword>
<name>A0ABQ6ZFE9_9GAMM</name>
<dbReference type="Proteomes" id="UP000781710">
    <property type="component" value="Unassembled WGS sequence"/>
</dbReference>
<sequence>MKLRNPKTTLLSLALLATFGGGLVADAAAVERPEDRNARRSQQKSGKEEVRFPDATREEPKLKSSSKMQGKLSKLYKAYEKEDNDAEVLALAKEVLADTNANEYDKGVAAQLAAQAAYNQDDLAGATEYLKQLLALNSLSNNNHYQSMLMLAQIHLQQDQFQEGITTLDRYFAETKSSKPEELIQKGQALYMMEKYAEAIPVLKQAIETSPEPKDNWYGLLLASYTEAGQTAEAVKLAEQQATKNPADKKSQMNLVATYQQSDQFDKAASILEKLRAEGQLTDEKEYRQLYVTYANMEGKEKEVISVVNEGMQKGLLKPDHQTYLALAQAYYYSEQIPQAIEAWQKAAPLSKDGETYLNLARVFWQEGRIPEAKTAARAALEKGLKKPEDAKKIIALP</sequence>
<feature type="compositionally biased region" description="Basic and acidic residues" evidence="4">
    <location>
        <begin position="45"/>
        <end position="62"/>
    </location>
</feature>
<feature type="repeat" description="TPR" evidence="3">
    <location>
        <begin position="321"/>
        <end position="354"/>
    </location>
</feature>
<dbReference type="RefSeq" id="WP_162338341.1">
    <property type="nucleotide sequence ID" value="NZ_JBHSRQ010000007.1"/>
</dbReference>
<dbReference type="InterPro" id="IPR051012">
    <property type="entry name" value="CellSynth/LPSAsmb/PSIAsmb"/>
</dbReference>
<evidence type="ECO:0000256" key="3">
    <source>
        <dbReference type="PROSITE-ProRule" id="PRU00339"/>
    </source>
</evidence>
<dbReference type="PANTHER" id="PTHR45586:SF1">
    <property type="entry name" value="LIPOPOLYSACCHARIDE ASSEMBLY PROTEIN B"/>
    <property type="match status" value="1"/>
</dbReference>
<evidence type="ECO:0000256" key="5">
    <source>
        <dbReference type="SAM" id="SignalP"/>
    </source>
</evidence>
<evidence type="ECO:0000313" key="7">
    <source>
        <dbReference type="Proteomes" id="UP000781710"/>
    </source>
</evidence>
<feature type="region of interest" description="Disordered" evidence="4">
    <location>
        <begin position="31"/>
        <end position="67"/>
    </location>
</feature>
<evidence type="ECO:0000256" key="2">
    <source>
        <dbReference type="ARBA" id="ARBA00022803"/>
    </source>
</evidence>
<protein>
    <recommendedName>
        <fullName evidence="8">Tetratricopeptide repeat-containing protein</fullName>
    </recommendedName>
</protein>
<evidence type="ECO:0000313" key="6">
    <source>
        <dbReference type="EMBL" id="KAF1724271.1"/>
    </source>
</evidence>
<organism evidence="6 7">
    <name type="scientific">Pseudoxanthomonas japonensis</name>
    <dbReference type="NCBI Taxonomy" id="69284"/>
    <lineage>
        <taxon>Bacteria</taxon>
        <taxon>Pseudomonadati</taxon>
        <taxon>Pseudomonadota</taxon>
        <taxon>Gammaproteobacteria</taxon>
        <taxon>Lysobacterales</taxon>
        <taxon>Lysobacteraceae</taxon>
        <taxon>Pseudoxanthomonas</taxon>
    </lineage>
</organism>
<dbReference type="EMBL" id="PDWW01000019">
    <property type="protein sequence ID" value="KAF1724271.1"/>
    <property type="molecule type" value="Genomic_DNA"/>
</dbReference>
<evidence type="ECO:0000256" key="4">
    <source>
        <dbReference type="SAM" id="MobiDB-lite"/>
    </source>
</evidence>
<dbReference type="PANTHER" id="PTHR45586">
    <property type="entry name" value="TPR REPEAT-CONTAINING PROTEIN PA4667"/>
    <property type="match status" value="1"/>
</dbReference>
<dbReference type="SMART" id="SM00028">
    <property type="entry name" value="TPR"/>
    <property type="match status" value="4"/>
</dbReference>
<evidence type="ECO:0008006" key="8">
    <source>
        <dbReference type="Google" id="ProtNLM"/>
    </source>
</evidence>
<keyword evidence="1" id="KW-0677">Repeat</keyword>
<dbReference type="Pfam" id="PF12895">
    <property type="entry name" value="ANAPC3"/>
    <property type="match status" value="1"/>
</dbReference>
<proteinExistence type="predicted"/>
<keyword evidence="7" id="KW-1185">Reference proteome</keyword>
<feature type="chain" id="PRO_5046692232" description="Tetratricopeptide repeat-containing protein" evidence="5">
    <location>
        <begin position="28"/>
        <end position="398"/>
    </location>
</feature>
<dbReference type="Pfam" id="PF13432">
    <property type="entry name" value="TPR_16"/>
    <property type="match status" value="1"/>
</dbReference>
<reference evidence="6 7" key="1">
    <citation type="submission" date="2017-10" db="EMBL/GenBank/DDBJ databases">
        <title>Whole genome sequencing of members of genus Pseudoxanthomonas.</title>
        <authorList>
            <person name="Kumar S."/>
            <person name="Bansal K."/>
            <person name="Kaur A."/>
            <person name="Patil P."/>
            <person name="Sharma S."/>
            <person name="Patil P.B."/>
        </authorList>
    </citation>
    <scope>NUCLEOTIDE SEQUENCE [LARGE SCALE GENOMIC DNA]</scope>
    <source>
        <strain evidence="6 7">DSM 17109</strain>
    </source>
</reference>
<keyword evidence="2 3" id="KW-0802">TPR repeat</keyword>
<feature type="repeat" description="TPR" evidence="3">
    <location>
        <begin position="180"/>
        <end position="213"/>
    </location>
</feature>
<dbReference type="Gene3D" id="1.25.40.10">
    <property type="entry name" value="Tetratricopeptide repeat domain"/>
    <property type="match status" value="2"/>
</dbReference>